<keyword evidence="2" id="KW-1185">Reference proteome</keyword>
<gene>
    <name evidence="1" type="ORF">J3491_11945</name>
</gene>
<comment type="caution">
    <text evidence="1">The sequence shown here is derived from an EMBL/GenBank/DDBJ whole genome shotgun (WGS) entry which is preliminary data.</text>
</comment>
<sequence>MSYSYDPEVQEHTENAPVLDEIAIIATDSNGKTSNGSLDIAITDSAPVAKDDANSVTEDTQLVASGIVTTNDDFGVDGKGAPAVEAKSAAGSYGGFVINADGTYTYTLDNNNADVNALNDGETLQDSITYTMTDADGDKSTATLTITING</sequence>
<organism evidence="1 2">
    <name type="scientific">Psychrobacter halodurans</name>
    <dbReference type="NCBI Taxonomy" id="2818439"/>
    <lineage>
        <taxon>Bacteria</taxon>
        <taxon>Pseudomonadati</taxon>
        <taxon>Pseudomonadota</taxon>
        <taxon>Gammaproteobacteria</taxon>
        <taxon>Moraxellales</taxon>
        <taxon>Moraxellaceae</taxon>
        <taxon>Psychrobacter</taxon>
    </lineage>
</organism>
<dbReference type="Gene3D" id="2.60.40.10">
    <property type="entry name" value="Immunoglobulins"/>
    <property type="match status" value="1"/>
</dbReference>
<dbReference type="EMBL" id="JAGBKN010000065">
    <property type="protein sequence ID" value="MBO1518032.1"/>
    <property type="molecule type" value="Genomic_DNA"/>
</dbReference>
<dbReference type="NCBIfam" id="TIGR01965">
    <property type="entry name" value="VCBS_repeat"/>
    <property type="match status" value="1"/>
</dbReference>
<protein>
    <submittedName>
        <fullName evidence="1">VCBS domain-containing protein</fullName>
    </submittedName>
</protein>
<evidence type="ECO:0000313" key="2">
    <source>
        <dbReference type="Proteomes" id="UP000664161"/>
    </source>
</evidence>
<dbReference type="Proteomes" id="UP000664161">
    <property type="component" value="Unassembled WGS sequence"/>
</dbReference>
<dbReference type="InterPro" id="IPR013783">
    <property type="entry name" value="Ig-like_fold"/>
</dbReference>
<name>A0AAW4IRD1_9GAMM</name>
<dbReference type="Pfam" id="PF17963">
    <property type="entry name" value="Big_9"/>
    <property type="match status" value="1"/>
</dbReference>
<accession>A0AAW4IRD1</accession>
<dbReference type="AlphaFoldDB" id="A0AAW4IRD1"/>
<reference evidence="1 2" key="1">
    <citation type="submission" date="2021-03" db="EMBL/GenBank/DDBJ databases">
        <authorList>
            <person name="Shang D.-D."/>
            <person name="Du Z.-J."/>
            <person name="Chen G.-J."/>
        </authorList>
    </citation>
    <scope>NUCLEOTIDE SEQUENCE [LARGE SCALE GENOMIC DNA]</scope>
    <source>
        <strain evidence="1 2">F2608</strain>
    </source>
</reference>
<feature type="non-terminal residue" evidence="1">
    <location>
        <position position="150"/>
    </location>
</feature>
<dbReference type="InterPro" id="IPR010221">
    <property type="entry name" value="VCBS_dom"/>
</dbReference>
<evidence type="ECO:0000313" key="1">
    <source>
        <dbReference type="EMBL" id="MBO1518032.1"/>
    </source>
</evidence>
<proteinExistence type="predicted"/>